<gene>
    <name evidence="20" type="ORF">BZA70DRAFT_287150</name>
</gene>
<name>A0ABR1FF66_9ASCO</name>
<evidence type="ECO:0000256" key="6">
    <source>
        <dbReference type="ARBA" id="ARBA00022454"/>
    </source>
</evidence>
<evidence type="ECO:0000256" key="2">
    <source>
        <dbReference type="ARBA" id="ARBA00004186"/>
    </source>
</evidence>
<organism evidence="20 21">
    <name type="scientific">Myxozyma melibiosi</name>
    <dbReference type="NCBI Taxonomy" id="54550"/>
    <lineage>
        <taxon>Eukaryota</taxon>
        <taxon>Fungi</taxon>
        <taxon>Dikarya</taxon>
        <taxon>Ascomycota</taxon>
        <taxon>Saccharomycotina</taxon>
        <taxon>Lipomycetes</taxon>
        <taxon>Lipomycetales</taxon>
        <taxon>Lipomycetaceae</taxon>
        <taxon>Myxozyma</taxon>
    </lineage>
</organism>
<evidence type="ECO:0000256" key="1">
    <source>
        <dbReference type="ARBA" id="ARBA00004123"/>
    </source>
</evidence>
<evidence type="ECO:0000256" key="3">
    <source>
        <dbReference type="ARBA" id="ARBA00004629"/>
    </source>
</evidence>
<evidence type="ECO:0000256" key="9">
    <source>
        <dbReference type="ARBA" id="ARBA00022701"/>
    </source>
</evidence>
<keyword evidence="21" id="KW-1185">Reference proteome</keyword>
<evidence type="ECO:0000256" key="19">
    <source>
        <dbReference type="SAM" id="MobiDB-lite"/>
    </source>
</evidence>
<evidence type="ECO:0000256" key="8">
    <source>
        <dbReference type="ARBA" id="ARBA00022618"/>
    </source>
</evidence>
<evidence type="ECO:0000256" key="16">
    <source>
        <dbReference type="ARBA" id="ARBA00023328"/>
    </source>
</evidence>
<keyword evidence="7" id="KW-0963">Cytoplasm</keyword>
<proteinExistence type="inferred from homology"/>
<dbReference type="InterPro" id="IPR013963">
    <property type="entry name" value="DASH_Dad2"/>
</dbReference>
<protein>
    <recommendedName>
        <fullName evidence="5">DASH complex subunit DAD2</fullName>
    </recommendedName>
    <alternativeName>
        <fullName evidence="17">Outer kinetochore protein DAD2</fullName>
    </alternativeName>
</protein>
<evidence type="ECO:0000256" key="7">
    <source>
        <dbReference type="ARBA" id="ARBA00022490"/>
    </source>
</evidence>
<evidence type="ECO:0000256" key="12">
    <source>
        <dbReference type="ARBA" id="ARBA00022838"/>
    </source>
</evidence>
<comment type="similarity">
    <text evidence="4">Belongs to the DASH complex DAD2 family.</text>
</comment>
<keyword evidence="11" id="KW-0159">Chromosome partition</keyword>
<dbReference type="PANTHER" id="PTHR28036:SF1">
    <property type="entry name" value="DASH COMPLEX SUBUNIT DAD2"/>
    <property type="match status" value="1"/>
</dbReference>
<evidence type="ECO:0000256" key="10">
    <source>
        <dbReference type="ARBA" id="ARBA00022776"/>
    </source>
</evidence>
<keyword evidence="15" id="KW-0131">Cell cycle</keyword>
<evidence type="ECO:0000256" key="17">
    <source>
        <dbReference type="ARBA" id="ARBA00030568"/>
    </source>
</evidence>
<evidence type="ECO:0000256" key="11">
    <source>
        <dbReference type="ARBA" id="ARBA00022829"/>
    </source>
</evidence>
<evidence type="ECO:0000313" key="21">
    <source>
        <dbReference type="Proteomes" id="UP001498771"/>
    </source>
</evidence>
<dbReference type="GeneID" id="90039437"/>
<dbReference type="RefSeq" id="XP_064770841.1">
    <property type="nucleotide sequence ID" value="XM_064913925.1"/>
</dbReference>
<keyword evidence="9" id="KW-0493">Microtubule</keyword>
<comment type="caution">
    <text evidence="20">The sequence shown here is derived from an EMBL/GenBank/DDBJ whole genome shotgun (WGS) entry which is preliminary data.</text>
</comment>
<dbReference type="Proteomes" id="UP001498771">
    <property type="component" value="Unassembled WGS sequence"/>
</dbReference>
<evidence type="ECO:0000256" key="14">
    <source>
        <dbReference type="ARBA" id="ARBA00023242"/>
    </source>
</evidence>
<evidence type="ECO:0000256" key="5">
    <source>
        <dbReference type="ARBA" id="ARBA00020260"/>
    </source>
</evidence>
<evidence type="ECO:0000256" key="15">
    <source>
        <dbReference type="ARBA" id="ARBA00023306"/>
    </source>
</evidence>
<evidence type="ECO:0000256" key="13">
    <source>
        <dbReference type="ARBA" id="ARBA00023212"/>
    </source>
</evidence>
<sequence>MSYAPRRTTFVPTSALSAPLAGGASQYNSVLQVRIAEKKQELESLQELRDLSAGFAQQMEQLQEKLATLVDGTEAVALIVSNWDSVLRAINMASAHIIAREGNTAQNEQDLTEDEQRELAQQRKVQLPEKLVRVRLEKEEQETN</sequence>
<dbReference type="Pfam" id="PF08654">
    <property type="entry name" value="DASH_Dad2"/>
    <property type="match status" value="1"/>
</dbReference>
<keyword evidence="13" id="KW-0206">Cytoskeleton</keyword>
<keyword evidence="18" id="KW-0175">Coiled coil</keyword>
<keyword evidence="12" id="KW-0995">Kinetochore</keyword>
<comment type="subcellular location">
    <subcellularLocation>
        <location evidence="3">Chromosome</location>
        <location evidence="3">Centromere</location>
        <location evidence="3">Kinetochore</location>
    </subcellularLocation>
    <subcellularLocation>
        <location evidence="2">Cytoplasm</location>
        <location evidence="2">Cytoskeleton</location>
        <location evidence="2">Spindle</location>
    </subcellularLocation>
    <subcellularLocation>
        <location evidence="1">Nucleus</location>
    </subcellularLocation>
</comment>
<evidence type="ECO:0000256" key="18">
    <source>
        <dbReference type="SAM" id="Coils"/>
    </source>
</evidence>
<keyword evidence="10" id="KW-0498">Mitosis</keyword>
<keyword evidence="16" id="KW-0137">Centromere</keyword>
<feature type="region of interest" description="Disordered" evidence="19">
    <location>
        <begin position="102"/>
        <end position="122"/>
    </location>
</feature>
<evidence type="ECO:0000313" key="20">
    <source>
        <dbReference type="EMBL" id="KAK7207808.1"/>
    </source>
</evidence>
<evidence type="ECO:0000256" key="4">
    <source>
        <dbReference type="ARBA" id="ARBA00005501"/>
    </source>
</evidence>
<dbReference type="EMBL" id="JBBJBU010000001">
    <property type="protein sequence ID" value="KAK7207808.1"/>
    <property type="molecule type" value="Genomic_DNA"/>
</dbReference>
<dbReference type="PANTHER" id="PTHR28036">
    <property type="entry name" value="DASH COMPLEX SUBUNIT DAD2"/>
    <property type="match status" value="1"/>
</dbReference>
<keyword evidence="8" id="KW-0132">Cell division</keyword>
<feature type="coiled-coil region" evidence="18">
    <location>
        <begin position="28"/>
        <end position="65"/>
    </location>
</feature>
<keyword evidence="6" id="KW-0158">Chromosome</keyword>
<reference evidence="20 21" key="1">
    <citation type="submission" date="2024-03" db="EMBL/GenBank/DDBJ databases">
        <title>Genome-scale model development and genomic sequencing of the oleaginous clade Lipomyces.</title>
        <authorList>
            <consortium name="Lawrence Berkeley National Laboratory"/>
            <person name="Czajka J.J."/>
            <person name="Han Y."/>
            <person name="Kim J."/>
            <person name="Mondo S.J."/>
            <person name="Hofstad B.A."/>
            <person name="Robles A."/>
            <person name="Haridas S."/>
            <person name="Riley R."/>
            <person name="LaButti K."/>
            <person name="Pangilinan J."/>
            <person name="Andreopoulos W."/>
            <person name="Lipzen A."/>
            <person name="Yan J."/>
            <person name="Wang M."/>
            <person name="Ng V."/>
            <person name="Grigoriev I.V."/>
            <person name="Spatafora J.W."/>
            <person name="Magnuson J.K."/>
            <person name="Baker S.E."/>
            <person name="Pomraning K.R."/>
        </authorList>
    </citation>
    <scope>NUCLEOTIDE SEQUENCE [LARGE SCALE GENOMIC DNA]</scope>
    <source>
        <strain evidence="20 21">Phaff 52-87</strain>
    </source>
</reference>
<accession>A0ABR1FF66</accession>
<keyword evidence="14" id="KW-0539">Nucleus</keyword>